<dbReference type="AlphaFoldDB" id="A0A0L6U3G5"/>
<dbReference type="PROSITE" id="PS50929">
    <property type="entry name" value="ABC_TM1F"/>
    <property type="match status" value="1"/>
</dbReference>
<organism evidence="13 14">
    <name type="scientific">Acetobacterium bakii</name>
    <dbReference type="NCBI Taxonomy" id="52689"/>
    <lineage>
        <taxon>Bacteria</taxon>
        <taxon>Bacillati</taxon>
        <taxon>Bacillota</taxon>
        <taxon>Clostridia</taxon>
        <taxon>Eubacteriales</taxon>
        <taxon>Eubacteriaceae</taxon>
        <taxon>Acetobacterium</taxon>
    </lineage>
</organism>
<evidence type="ECO:0000256" key="1">
    <source>
        <dbReference type="ARBA" id="ARBA00004651"/>
    </source>
</evidence>
<dbReference type="SUPFAM" id="SSF90123">
    <property type="entry name" value="ABC transporter transmembrane region"/>
    <property type="match status" value="1"/>
</dbReference>
<gene>
    <name evidence="13" type="ORF">AKG39_02585</name>
</gene>
<feature type="transmembrane region" description="Helical" evidence="10">
    <location>
        <begin position="290"/>
        <end position="311"/>
    </location>
</feature>
<dbReference type="GO" id="GO:0015421">
    <property type="term" value="F:ABC-type oligopeptide transporter activity"/>
    <property type="evidence" value="ECO:0007669"/>
    <property type="project" value="TreeGrafter"/>
</dbReference>
<accession>A0A0L6U3G5</accession>
<keyword evidence="4 10" id="KW-0812">Transmembrane</keyword>
<dbReference type="PATRIC" id="fig|52689.4.peg.3437"/>
<dbReference type="Gene3D" id="1.20.1560.10">
    <property type="entry name" value="ABC transporter type 1, transmembrane domain"/>
    <property type="match status" value="1"/>
</dbReference>
<dbReference type="InterPro" id="IPR011527">
    <property type="entry name" value="ABC1_TM_dom"/>
</dbReference>
<keyword evidence="6 13" id="KW-0067">ATP-binding</keyword>
<dbReference type="GO" id="GO:0005524">
    <property type="term" value="F:ATP binding"/>
    <property type="evidence" value="ECO:0007669"/>
    <property type="project" value="UniProtKB-KW"/>
</dbReference>
<dbReference type="PROSITE" id="PS50893">
    <property type="entry name" value="ABC_TRANSPORTER_2"/>
    <property type="match status" value="1"/>
</dbReference>
<feature type="domain" description="ABC transmembrane type-1" evidence="12">
    <location>
        <begin position="53"/>
        <end position="346"/>
    </location>
</feature>
<name>A0A0L6U3G5_9FIRM</name>
<dbReference type="InterPro" id="IPR003593">
    <property type="entry name" value="AAA+_ATPase"/>
</dbReference>
<dbReference type="InterPro" id="IPR017871">
    <property type="entry name" value="ABC_transporter-like_CS"/>
</dbReference>
<evidence type="ECO:0000256" key="9">
    <source>
        <dbReference type="SAM" id="MobiDB-lite"/>
    </source>
</evidence>
<feature type="transmembrane region" description="Helical" evidence="10">
    <location>
        <begin position="99"/>
        <end position="120"/>
    </location>
</feature>
<evidence type="ECO:0000259" key="11">
    <source>
        <dbReference type="PROSITE" id="PS50893"/>
    </source>
</evidence>
<dbReference type="GO" id="GO:0016887">
    <property type="term" value="F:ATP hydrolysis activity"/>
    <property type="evidence" value="ECO:0007669"/>
    <property type="project" value="InterPro"/>
</dbReference>
<keyword evidence="3" id="KW-1003">Cell membrane</keyword>
<dbReference type="PANTHER" id="PTHR43394">
    <property type="entry name" value="ATP-DEPENDENT PERMEASE MDL1, MITOCHONDRIAL"/>
    <property type="match status" value="1"/>
</dbReference>
<sequence>MSNQKQVKKAPPAGGMGRGPGGISMMPGEKPKDFKGSIKKLAAYLAVYKIRLFLVAIFAIASTIFMIVGPKILGNATTAIFEGSMNIIADNGKGMDFAYIAQILLFLLALYLISAVFSYIQGYIMTGVSMKVTYDLRRNIFAKINRLPLKYFDKTSYGEVLSFLTNDIETVNQTLNQSITQIITSAATIIGILIMMLSISWQMTLVALISVPLSFIVVILVVKKSQKYFGEQQTYLGHINGHVEEMYSGHNVVKAFNGEQASFDTFDHYNTTLFSSAWKSQFLSGLMMPLMTFIGNVGYVAICILGGYLAANGRLSVGDIQAFIQYVRQFTQPIVQLANVSNILQQTTAASERVFSFLEESEEIVENTTDFDLKKVSGQVDFDHVSFGYNPDKIIIKDFSTHIKDGQKVAIVGPTGAGKTTIVKLLMRFYDIDSGAILVDGHNIQDFTRSDLRSLFGMVLQDTWLYNASIRNNIKYGRLDATDAEVEAAAVAAQVDCFVHTLPDGYNMVLNEEASNVSQGQKQLLTIARAILADPKILILDEATSSVDTRTEVLIQKAMDNLMEGRTSFVIAHRLSTIKNADLILVMDNGDIVEQGTHDALLAADGFYAKLYNSQFEKNEELEETIEESLF</sequence>
<dbReference type="PANTHER" id="PTHR43394:SF1">
    <property type="entry name" value="ATP-BINDING CASSETTE SUB-FAMILY B MEMBER 10, MITOCHONDRIAL"/>
    <property type="match status" value="1"/>
</dbReference>
<dbReference type="InterPro" id="IPR039421">
    <property type="entry name" value="Type_1_exporter"/>
</dbReference>
<comment type="caution">
    <text evidence="13">The sequence shown here is derived from an EMBL/GenBank/DDBJ whole genome shotgun (WGS) entry which is preliminary data.</text>
</comment>
<dbReference type="GO" id="GO:0005886">
    <property type="term" value="C:plasma membrane"/>
    <property type="evidence" value="ECO:0007669"/>
    <property type="project" value="UniProtKB-SubCell"/>
</dbReference>
<feature type="transmembrane region" description="Helical" evidence="10">
    <location>
        <begin position="182"/>
        <end position="199"/>
    </location>
</feature>
<dbReference type="InterPro" id="IPR027417">
    <property type="entry name" value="P-loop_NTPase"/>
</dbReference>
<feature type="region of interest" description="Disordered" evidence="9">
    <location>
        <begin position="1"/>
        <end position="22"/>
    </location>
</feature>
<evidence type="ECO:0000256" key="4">
    <source>
        <dbReference type="ARBA" id="ARBA00022692"/>
    </source>
</evidence>
<dbReference type="FunFam" id="3.40.50.300:FF:000287">
    <property type="entry name" value="Multidrug ABC transporter ATP-binding protein"/>
    <property type="match status" value="1"/>
</dbReference>
<dbReference type="STRING" id="52689.AKG39_02585"/>
<keyword evidence="2" id="KW-0813">Transport</keyword>
<feature type="transmembrane region" description="Helical" evidence="10">
    <location>
        <begin position="41"/>
        <end position="68"/>
    </location>
</feature>
<dbReference type="PROSITE" id="PS00211">
    <property type="entry name" value="ABC_TRANSPORTER_1"/>
    <property type="match status" value="1"/>
</dbReference>
<evidence type="ECO:0000313" key="13">
    <source>
        <dbReference type="EMBL" id="KNZ43061.1"/>
    </source>
</evidence>
<keyword evidence="14" id="KW-1185">Reference proteome</keyword>
<evidence type="ECO:0000256" key="3">
    <source>
        <dbReference type="ARBA" id="ARBA00022475"/>
    </source>
</evidence>
<reference evidence="14" key="1">
    <citation type="submission" date="2015-07" db="EMBL/GenBank/DDBJ databases">
        <title>Draft genome sequence of Acetobacterium bakii DSM 8293, a potential psychrophilic chemical producer through syngas fermentation.</title>
        <authorList>
            <person name="Song Y."/>
            <person name="Hwang S."/>
            <person name="Cho B.-K."/>
        </authorList>
    </citation>
    <scope>NUCLEOTIDE SEQUENCE [LARGE SCALE GENOMIC DNA]</scope>
    <source>
        <strain evidence="14">DSM 8239</strain>
    </source>
</reference>
<dbReference type="InterPro" id="IPR036640">
    <property type="entry name" value="ABC1_TM_sf"/>
</dbReference>
<dbReference type="Pfam" id="PF00664">
    <property type="entry name" value="ABC_membrane"/>
    <property type="match status" value="1"/>
</dbReference>
<feature type="transmembrane region" description="Helical" evidence="10">
    <location>
        <begin position="205"/>
        <end position="222"/>
    </location>
</feature>
<keyword evidence="5" id="KW-0547">Nucleotide-binding</keyword>
<evidence type="ECO:0000256" key="5">
    <source>
        <dbReference type="ARBA" id="ARBA00022741"/>
    </source>
</evidence>
<proteinExistence type="predicted"/>
<evidence type="ECO:0000256" key="2">
    <source>
        <dbReference type="ARBA" id="ARBA00022448"/>
    </source>
</evidence>
<dbReference type="CDD" id="cd03254">
    <property type="entry name" value="ABCC_Glucan_exporter_like"/>
    <property type="match status" value="1"/>
</dbReference>
<evidence type="ECO:0000256" key="6">
    <source>
        <dbReference type="ARBA" id="ARBA00022840"/>
    </source>
</evidence>
<protein>
    <submittedName>
        <fullName evidence="13">Multidrug ABC transporter ATP-binding protein</fullName>
    </submittedName>
</protein>
<dbReference type="SUPFAM" id="SSF52540">
    <property type="entry name" value="P-loop containing nucleoside triphosphate hydrolases"/>
    <property type="match status" value="1"/>
</dbReference>
<dbReference type="CDD" id="cd18547">
    <property type="entry name" value="ABC_6TM_Tm288_like"/>
    <property type="match status" value="1"/>
</dbReference>
<keyword evidence="7 10" id="KW-1133">Transmembrane helix</keyword>
<evidence type="ECO:0000256" key="7">
    <source>
        <dbReference type="ARBA" id="ARBA00022989"/>
    </source>
</evidence>
<dbReference type="FunFam" id="1.20.1560.10:FF:000011">
    <property type="entry name" value="Multidrug ABC transporter ATP-binding protein"/>
    <property type="match status" value="1"/>
</dbReference>
<dbReference type="Proteomes" id="UP000036873">
    <property type="component" value="Unassembled WGS sequence"/>
</dbReference>
<dbReference type="Gene3D" id="3.40.50.300">
    <property type="entry name" value="P-loop containing nucleotide triphosphate hydrolases"/>
    <property type="match status" value="1"/>
</dbReference>
<dbReference type="RefSeq" id="WP_050738797.1">
    <property type="nucleotide sequence ID" value="NZ_LGYO01000007.1"/>
</dbReference>
<evidence type="ECO:0000313" key="14">
    <source>
        <dbReference type="Proteomes" id="UP000036873"/>
    </source>
</evidence>
<dbReference type="SMART" id="SM00382">
    <property type="entry name" value="AAA"/>
    <property type="match status" value="1"/>
</dbReference>
<evidence type="ECO:0000259" key="12">
    <source>
        <dbReference type="PROSITE" id="PS50929"/>
    </source>
</evidence>
<evidence type="ECO:0000256" key="8">
    <source>
        <dbReference type="ARBA" id="ARBA00023136"/>
    </source>
</evidence>
<dbReference type="EMBL" id="LGYO01000007">
    <property type="protein sequence ID" value="KNZ43061.1"/>
    <property type="molecule type" value="Genomic_DNA"/>
</dbReference>
<comment type="subcellular location">
    <subcellularLocation>
        <location evidence="1">Cell membrane</location>
        <topology evidence="1">Multi-pass membrane protein</topology>
    </subcellularLocation>
</comment>
<dbReference type="Pfam" id="PF00005">
    <property type="entry name" value="ABC_tran"/>
    <property type="match status" value="1"/>
</dbReference>
<dbReference type="InterPro" id="IPR003439">
    <property type="entry name" value="ABC_transporter-like_ATP-bd"/>
</dbReference>
<feature type="domain" description="ABC transporter" evidence="11">
    <location>
        <begin position="380"/>
        <end position="614"/>
    </location>
</feature>
<dbReference type="OrthoDB" id="9762778at2"/>
<keyword evidence="8 10" id="KW-0472">Membrane</keyword>
<evidence type="ECO:0000256" key="10">
    <source>
        <dbReference type="SAM" id="Phobius"/>
    </source>
</evidence>